<reference evidence="1" key="1">
    <citation type="submission" date="2018-10" db="EMBL/GenBank/DDBJ databases">
        <title>Effector identification in a new, highly contiguous assembly of the strawberry crown rot pathogen Phytophthora cactorum.</title>
        <authorList>
            <person name="Armitage A.D."/>
            <person name="Nellist C.F."/>
            <person name="Bates H."/>
            <person name="Vickerstaff R.J."/>
            <person name="Harrison R.J."/>
        </authorList>
    </citation>
    <scope>NUCLEOTIDE SEQUENCE</scope>
    <source>
        <strain evidence="1">4040</strain>
    </source>
</reference>
<evidence type="ECO:0000313" key="2">
    <source>
        <dbReference type="Proteomes" id="UP000736787"/>
    </source>
</evidence>
<accession>A0A8T1CTL0</accession>
<name>A0A8T1CTL0_9STRA</name>
<dbReference type="AlphaFoldDB" id="A0A8T1CTL0"/>
<comment type="caution">
    <text evidence="1">The sequence shown here is derived from an EMBL/GenBank/DDBJ whole genome shotgun (WGS) entry which is preliminary data.</text>
</comment>
<gene>
    <name evidence="1" type="ORF">PC117_g14834</name>
</gene>
<organism evidence="1 2">
    <name type="scientific">Phytophthora cactorum</name>
    <dbReference type="NCBI Taxonomy" id="29920"/>
    <lineage>
        <taxon>Eukaryota</taxon>
        <taxon>Sar</taxon>
        <taxon>Stramenopiles</taxon>
        <taxon>Oomycota</taxon>
        <taxon>Peronosporomycetes</taxon>
        <taxon>Peronosporales</taxon>
        <taxon>Peronosporaceae</taxon>
        <taxon>Phytophthora</taxon>
    </lineage>
</organism>
<proteinExistence type="predicted"/>
<dbReference type="EMBL" id="RCMK01000476">
    <property type="protein sequence ID" value="KAG2926575.1"/>
    <property type="molecule type" value="Genomic_DNA"/>
</dbReference>
<sequence>MLVDTGISLQLQRISALVSAYSHLTHRALPTQLTAGPLLERGTALFLLKMAAL</sequence>
<protein>
    <submittedName>
        <fullName evidence="1">Uncharacterized protein</fullName>
    </submittedName>
</protein>
<evidence type="ECO:0000313" key="1">
    <source>
        <dbReference type="EMBL" id="KAG2926575.1"/>
    </source>
</evidence>
<dbReference type="Proteomes" id="UP000736787">
    <property type="component" value="Unassembled WGS sequence"/>
</dbReference>